<evidence type="ECO:0000259" key="13">
    <source>
        <dbReference type="Pfam" id="PF02727"/>
    </source>
</evidence>
<evidence type="ECO:0000259" key="14">
    <source>
        <dbReference type="Pfam" id="PF09248"/>
    </source>
</evidence>
<dbReference type="SUPFAM" id="SSF54416">
    <property type="entry name" value="Amine oxidase N-terminal region"/>
    <property type="match status" value="2"/>
</dbReference>
<evidence type="ECO:0000256" key="3">
    <source>
        <dbReference type="ARBA" id="ARBA00022723"/>
    </source>
</evidence>
<evidence type="ECO:0000313" key="16">
    <source>
        <dbReference type="Proteomes" id="UP000275078"/>
    </source>
</evidence>
<dbReference type="GO" id="GO:0005507">
    <property type="term" value="F:copper ion binding"/>
    <property type="evidence" value="ECO:0007669"/>
    <property type="project" value="InterPro"/>
</dbReference>
<dbReference type="Proteomes" id="UP000275078">
    <property type="component" value="Unassembled WGS sequence"/>
</dbReference>
<dbReference type="GO" id="GO:0008131">
    <property type="term" value="F:primary methylamine oxidase activity"/>
    <property type="evidence" value="ECO:0007669"/>
    <property type="project" value="InterPro"/>
</dbReference>
<dbReference type="GO" id="GO:0005886">
    <property type="term" value="C:plasma membrane"/>
    <property type="evidence" value="ECO:0007669"/>
    <property type="project" value="TreeGrafter"/>
</dbReference>
<dbReference type="Pfam" id="PF09248">
    <property type="entry name" value="DUF1965"/>
    <property type="match status" value="1"/>
</dbReference>
<keyword evidence="16" id="KW-1185">Reference proteome</keyword>
<dbReference type="STRING" id="1160509.A0A3N4HKU7"/>
<evidence type="ECO:0000259" key="12">
    <source>
        <dbReference type="Pfam" id="PF01179"/>
    </source>
</evidence>
<dbReference type="PROSITE" id="PS01164">
    <property type="entry name" value="COPPER_AMINE_OXID_1"/>
    <property type="match status" value="1"/>
</dbReference>
<comment type="cofactor">
    <cofactor evidence="1">
        <name>Cu cation</name>
        <dbReference type="ChEBI" id="CHEBI:23378"/>
    </cofactor>
</comment>
<accession>A0A3N4HKU7</accession>
<dbReference type="InterPro" id="IPR015798">
    <property type="entry name" value="Cu_amine_oxidase_C"/>
</dbReference>
<evidence type="ECO:0000256" key="2">
    <source>
        <dbReference type="ARBA" id="ARBA00007983"/>
    </source>
</evidence>
<protein>
    <recommendedName>
        <fullName evidence="9">Amine oxidase</fullName>
        <ecNumber evidence="9">1.4.3.-</ecNumber>
    </recommendedName>
</protein>
<comment type="PTM">
    <text evidence="8 9">Topaquinone (TPQ) is generated by copper-dependent autoxidation of a specific tyrosyl residue.</text>
</comment>
<feature type="region of interest" description="Disordered" evidence="10">
    <location>
        <begin position="319"/>
        <end position="355"/>
    </location>
</feature>
<dbReference type="Pfam" id="PF02727">
    <property type="entry name" value="Cu_amine_oxidN2"/>
    <property type="match status" value="1"/>
</dbReference>
<keyword evidence="3 9" id="KW-0479">Metal-binding</keyword>
<dbReference type="InterPro" id="IPR000269">
    <property type="entry name" value="Cu_amine_oxidase"/>
</dbReference>
<gene>
    <name evidence="15" type="ORF">BJ508DRAFT_34886</name>
</gene>
<evidence type="ECO:0000256" key="9">
    <source>
        <dbReference type="RuleBase" id="RU000672"/>
    </source>
</evidence>
<feature type="compositionally biased region" description="Acidic residues" evidence="10">
    <location>
        <begin position="329"/>
        <end position="342"/>
    </location>
</feature>
<feature type="domain" description="DUF1965" evidence="14">
    <location>
        <begin position="265"/>
        <end position="329"/>
    </location>
</feature>
<feature type="active site" description="Proton acceptor" evidence="7">
    <location>
        <position position="421"/>
    </location>
</feature>
<proteinExistence type="inferred from homology"/>
<evidence type="ECO:0000256" key="5">
    <source>
        <dbReference type="ARBA" id="ARBA00023002"/>
    </source>
</evidence>
<feature type="domain" description="Copper amine oxidase N2-terminal" evidence="13">
    <location>
        <begin position="93"/>
        <end position="169"/>
    </location>
</feature>
<evidence type="ECO:0000256" key="1">
    <source>
        <dbReference type="ARBA" id="ARBA00001935"/>
    </source>
</evidence>
<dbReference type="InterPro" id="IPR016182">
    <property type="entry name" value="Cu_amine_oxidase_N-reg"/>
</dbReference>
<dbReference type="EC" id="1.4.3.-" evidence="9"/>
<sequence>MKLLSLLLLAASAVDVAESTALPGGLYNRLSGLDRRQFHSLRRSAQSQDDAQPITKPPGAKPEPGCSAPSFRPVKAPYENIFSGLTTQETVDLTSFLIKDSGLNLTLSENATAWDNTIITLELLTPNKTDALAHTDGTSAPPTRYAHVVIDFRAREDAYIQNFMVGPLPVKKGSTKAVPLDFPYNGKNGGKIRNYQVDAGLKYEFLVNVTTAIDDITLDLFNISLKFSEKDNGALLPIDPIWREGGRTISWDHLWSLGSGENDIMTIQPSGLHFKTDMTGRDPSKWKLMGLWFNKKLYKSVAEFRKAYEAGKLPKDLRVEEGEWSSTDPSEEDEEDEVDGNDIEPPSQIAPSGGRHRIDVEQNYVEWMGFSFFIGFKRDTGLRLWDIKWKGERIIYELGLEEALATYAGSAPTHSGAAFLDSFFAFGPFSLELLPGYDCPAHATFLNTSHYSFEQTVVHPNALCIFEQDAGMPIYRHTSSINPSHRYASATKNTYLVVRTIATMGNYDYMFDYKFYLDGSMSIEVHASGLIMSAHAPGNDDYGFEITDNLSGSVHDHILNYKLDFDILGTANSVRTTEFVPANVKYDWADKPRSTMKIKRGWLKTENESQLNWHPNSAQSYTIVNKDKKNALGEHRGYRFIPRGVIHSTILDSPNLKKAAEWRHHHFYITKRKETERSSANPRNGLDTDNVMQDFSKFFNGESLDQEDVVVWFNLGMHHMPTSQDLPNTVMTTAHSAMFLEPINFNKWNPAKQSRKKVRVEYEAGKVNAVEFFGMKEPACRAVDGVVGKEAFGEYKGDVANQKFAYDPRNWYYKTHYILEG</sequence>
<dbReference type="PANTHER" id="PTHR10638">
    <property type="entry name" value="COPPER AMINE OXIDASE"/>
    <property type="match status" value="1"/>
</dbReference>
<name>A0A3N4HKU7_ASCIM</name>
<dbReference type="PRINTS" id="PR00766">
    <property type="entry name" value="CUDAOXIDASE"/>
</dbReference>
<dbReference type="EMBL" id="ML119789">
    <property type="protein sequence ID" value="RPA74463.1"/>
    <property type="molecule type" value="Genomic_DNA"/>
</dbReference>
<evidence type="ECO:0000313" key="15">
    <source>
        <dbReference type="EMBL" id="RPA74463.1"/>
    </source>
</evidence>
<feature type="active site" description="Schiff-base intermediate with substrate; via topaquinone" evidence="7">
    <location>
        <position position="507"/>
    </location>
</feature>
<evidence type="ECO:0000256" key="8">
    <source>
        <dbReference type="PIRSR" id="PIRSR600269-51"/>
    </source>
</evidence>
<dbReference type="SUPFAM" id="SSF49998">
    <property type="entry name" value="Amine oxidase catalytic domain"/>
    <property type="match status" value="1"/>
</dbReference>
<dbReference type="GO" id="GO:0048038">
    <property type="term" value="F:quinone binding"/>
    <property type="evidence" value="ECO:0007669"/>
    <property type="project" value="InterPro"/>
</dbReference>
<dbReference type="GO" id="GO:0009308">
    <property type="term" value="P:amine metabolic process"/>
    <property type="evidence" value="ECO:0007669"/>
    <property type="project" value="UniProtKB-UniRule"/>
</dbReference>
<evidence type="ECO:0000256" key="10">
    <source>
        <dbReference type="SAM" id="MobiDB-lite"/>
    </source>
</evidence>
<evidence type="ECO:0000256" key="7">
    <source>
        <dbReference type="PIRSR" id="PIRSR600269-50"/>
    </source>
</evidence>
<keyword evidence="4 7" id="KW-0801">TPQ</keyword>
<dbReference type="AlphaFoldDB" id="A0A3N4HKU7"/>
<comment type="similarity">
    <text evidence="2 9">Belongs to the copper/topaquinone oxidase family.</text>
</comment>
<evidence type="ECO:0000256" key="11">
    <source>
        <dbReference type="SAM" id="SignalP"/>
    </source>
</evidence>
<dbReference type="InterPro" id="IPR036460">
    <property type="entry name" value="Cu_amine_oxidase_C_sf"/>
</dbReference>
<feature type="chain" id="PRO_5018188071" description="Amine oxidase" evidence="11">
    <location>
        <begin position="20"/>
        <end position="821"/>
    </location>
</feature>
<dbReference type="Gene3D" id="3.10.450.40">
    <property type="match status" value="2"/>
</dbReference>
<comment type="cofactor">
    <cofactor evidence="9">
        <name>Cu cation</name>
        <dbReference type="ChEBI" id="CHEBI:23378"/>
    </cofactor>
    <text evidence="9">Contains 1 topaquinone per subunit.</text>
</comment>
<feature type="domain" description="Copper amine oxidase catalytic" evidence="12">
    <location>
        <begin position="348"/>
        <end position="751"/>
    </location>
</feature>
<evidence type="ECO:0000256" key="6">
    <source>
        <dbReference type="ARBA" id="ARBA00023008"/>
    </source>
</evidence>
<dbReference type="InterPro" id="IPR015328">
    <property type="entry name" value="DUF1965"/>
</dbReference>
<feature type="signal peptide" evidence="11">
    <location>
        <begin position="1"/>
        <end position="19"/>
    </location>
</feature>
<keyword evidence="6 9" id="KW-0186">Copper</keyword>
<dbReference type="PANTHER" id="PTHR10638:SF20">
    <property type="entry name" value="AMINE OXIDASE"/>
    <property type="match status" value="1"/>
</dbReference>
<evidence type="ECO:0000256" key="4">
    <source>
        <dbReference type="ARBA" id="ARBA00022772"/>
    </source>
</evidence>
<dbReference type="InterPro" id="IPR049948">
    <property type="entry name" value="Cu_Am_ox_TPQ-bd"/>
</dbReference>
<keyword evidence="5 9" id="KW-0560">Oxidoreductase</keyword>
<keyword evidence="11" id="KW-0732">Signal</keyword>
<feature type="modified residue" description="2',4',5'-topaquinone" evidence="8">
    <location>
        <position position="507"/>
    </location>
</feature>
<dbReference type="InterPro" id="IPR015800">
    <property type="entry name" value="Cu_amine_oxidase_N2"/>
</dbReference>
<dbReference type="Gene3D" id="2.70.98.20">
    <property type="entry name" value="Copper amine oxidase, catalytic domain"/>
    <property type="match status" value="1"/>
</dbReference>
<feature type="region of interest" description="Disordered" evidence="10">
    <location>
        <begin position="41"/>
        <end position="70"/>
    </location>
</feature>
<reference evidence="15 16" key="1">
    <citation type="journal article" date="2018" name="Nat. Ecol. Evol.">
        <title>Pezizomycetes genomes reveal the molecular basis of ectomycorrhizal truffle lifestyle.</title>
        <authorList>
            <person name="Murat C."/>
            <person name="Payen T."/>
            <person name="Noel B."/>
            <person name="Kuo A."/>
            <person name="Morin E."/>
            <person name="Chen J."/>
            <person name="Kohler A."/>
            <person name="Krizsan K."/>
            <person name="Balestrini R."/>
            <person name="Da Silva C."/>
            <person name="Montanini B."/>
            <person name="Hainaut M."/>
            <person name="Levati E."/>
            <person name="Barry K.W."/>
            <person name="Belfiori B."/>
            <person name="Cichocki N."/>
            <person name="Clum A."/>
            <person name="Dockter R.B."/>
            <person name="Fauchery L."/>
            <person name="Guy J."/>
            <person name="Iotti M."/>
            <person name="Le Tacon F."/>
            <person name="Lindquist E.A."/>
            <person name="Lipzen A."/>
            <person name="Malagnac F."/>
            <person name="Mello A."/>
            <person name="Molinier V."/>
            <person name="Miyauchi S."/>
            <person name="Poulain J."/>
            <person name="Riccioni C."/>
            <person name="Rubini A."/>
            <person name="Sitrit Y."/>
            <person name="Splivallo R."/>
            <person name="Traeger S."/>
            <person name="Wang M."/>
            <person name="Zifcakova L."/>
            <person name="Wipf D."/>
            <person name="Zambonelli A."/>
            <person name="Paolocci F."/>
            <person name="Nowrousian M."/>
            <person name="Ottonello S."/>
            <person name="Baldrian P."/>
            <person name="Spatafora J.W."/>
            <person name="Henrissat B."/>
            <person name="Nagy L.G."/>
            <person name="Aury J.M."/>
            <person name="Wincker P."/>
            <person name="Grigoriev I.V."/>
            <person name="Bonfante P."/>
            <person name="Martin F.M."/>
        </authorList>
    </citation>
    <scope>NUCLEOTIDE SEQUENCE [LARGE SCALE GENOMIC DNA]</scope>
    <source>
        <strain evidence="15 16">RN42</strain>
    </source>
</reference>
<dbReference type="Pfam" id="PF01179">
    <property type="entry name" value="Cu_amine_oxid"/>
    <property type="match status" value="1"/>
</dbReference>
<organism evidence="15 16">
    <name type="scientific">Ascobolus immersus RN42</name>
    <dbReference type="NCBI Taxonomy" id="1160509"/>
    <lineage>
        <taxon>Eukaryota</taxon>
        <taxon>Fungi</taxon>
        <taxon>Dikarya</taxon>
        <taxon>Ascomycota</taxon>
        <taxon>Pezizomycotina</taxon>
        <taxon>Pezizomycetes</taxon>
        <taxon>Pezizales</taxon>
        <taxon>Ascobolaceae</taxon>
        <taxon>Ascobolus</taxon>
    </lineage>
</organism>
<dbReference type="OrthoDB" id="3341590at2759"/>